<sequence length="214" mass="23289">MYFNLSELDGRSTYKLMTSTIVPRPIAWVVTLDREGRRNAAPFSFFGLLSGDPPLLCIGVGARAGAAKDTGINLREGGEFVVNLVSRNLLDAMNVTAIDFGPEVDELEMAGLRTEASVHVRPPRIADSPVAFECRVEQVLNIAANRWLILGVPLAAHIRDDAVLSAEKCYIDSGRLELVGRMRGGDGGGYSLQDHLVELPALTRSQWEAGKGRR</sequence>
<dbReference type="EMBL" id="VLTJ01000026">
    <property type="protein sequence ID" value="TSH93857.1"/>
    <property type="molecule type" value="Genomic_DNA"/>
</dbReference>
<dbReference type="OrthoDB" id="5946411at2"/>
<comment type="cofactor">
    <cofactor evidence="1">
        <name>FMN</name>
        <dbReference type="ChEBI" id="CHEBI:58210"/>
    </cofactor>
</comment>
<dbReference type="RefSeq" id="WP_143948758.1">
    <property type="nucleotide sequence ID" value="NZ_BAABMB010000006.1"/>
</dbReference>
<feature type="domain" description="Flavin reductase like" evidence="5">
    <location>
        <begin position="19"/>
        <end position="172"/>
    </location>
</feature>
<protein>
    <submittedName>
        <fullName evidence="6">Flavin reductase family protein</fullName>
    </submittedName>
</protein>
<dbReference type="GO" id="GO:0016646">
    <property type="term" value="F:oxidoreductase activity, acting on the CH-NH group of donors, NAD or NADP as acceptor"/>
    <property type="evidence" value="ECO:0007669"/>
    <property type="project" value="UniProtKB-ARBA"/>
</dbReference>
<dbReference type="Gene3D" id="2.30.110.10">
    <property type="entry name" value="Electron Transport, Fmn-binding Protein, Chain A"/>
    <property type="match status" value="1"/>
</dbReference>
<evidence type="ECO:0000313" key="7">
    <source>
        <dbReference type="Proteomes" id="UP000318405"/>
    </source>
</evidence>
<gene>
    <name evidence="6" type="ORF">FOZ76_13280</name>
</gene>
<evidence type="ECO:0000259" key="5">
    <source>
        <dbReference type="SMART" id="SM00903"/>
    </source>
</evidence>
<comment type="caution">
    <text evidence="6">The sequence shown here is derived from an EMBL/GenBank/DDBJ whole genome shotgun (WGS) entry which is preliminary data.</text>
</comment>
<name>A0A556ALV5_9BURK</name>
<dbReference type="PANTHER" id="PTHR33798">
    <property type="entry name" value="FLAVOPROTEIN OXYGENASE"/>
    <property type="match status" value="1"/>
</dbReference>
<dbReference type="Pfam" id="PF01613">
    <property type="entry name" value="Flavin_Reduct"/>
    <property type="match status" value="1"/>
</dbReference>
<dbReference type="InterPro" id="IPR002563">
    <property type="entry name" value="Flavin_Rdtase-like_dom"/>
</dbReference>
<dbReference type="Proteomes" id="UP000318405">
    <property type="component" value="Unassembled WGS sequence"/>
</dbReference>
<evidence type="ECO:0000256" key="2">
    <source>
        <dbReference type="ARBA" id="ARBA00022630"/>
    </source>
</evidence>
<keyword evidence="2" id="KW-0285">Flavoprotein</keyword>
<dbReference type="AlphaFoldDB" id="A0A556ALV5"/>
<keyword evidence="7" id="KW-1185">Reference proteome</keyword>
<dbReference type="SMART" id="SM00903">
    <property type="entry name" value="Flavin_Reduct"/>
    <property type="match status" value="1"/>
</dbReference>
<comment type="similarity">
    <text evidence="4">Belongs to the flavoredoxin family.</text>
</comment>
<evidence type="ECO:0000256" key="4">
    <source>
        <dbReference type="ARBA" id="ARBA00038054"/>
    </source>
</evidence>
<organism evidence="6 7">
    <name type="scientific">Verticiella sediminum</name>
    <dbReference type="NCBI Taxonomy" id="1247510"/>
    <lineage>
        <taxon>Bacteria</taxon>
        <taxon>Pseudomonadati</taxon>
        <taxon>Pseudomonadota</taxon>
        <taxon>Betaproteobacteria</taxon>
        <taxon>Burkholderiales</taxon>
        <taxon>Alcaligenaceae</taxon>
        <taxon>Verticiella</taxon>
    </lineage>
</organism>
<dbReference type="SUPFAM" id="SSF50475">
    <property type="entry name" value="FMN-binding split barrel"/>
    <property type="match status" value="1"/>
</dbReference>
<dbReference type="PANTHER" id="PTHR33798:SF5">
    <property type="entry name" value="FLAVIN REDUCTASE LIKE DOMAIN-CONTAINING PROTEIN"/>
    <property type="match status" value="1"/>
</dbReference>
<evidence type="ECO:0000313" key="6">
    <source>
        <dbReference type="EMBL" id="TSH93857.1"/>
    </source>
</evidence>
<evidence type="ECO:0000256" key="3">
    <source>
        <dbReference type="ARBA" id="ARBA00022643"/>
    </source>
</evidence>
<reference evidence="6 7" key="1">
    <citation type="submission" date="2019-07" db="EMBL/GenBank/DDBJ databases">
        <title>Qingshengfaniella alkalisoli gen. nov., sp. nov., isolated from saline soil.</title>
        <authorList>
            <person name="Xu L."/>
            <person name="Huang X.-X."/>
            <person name="Sun J.-Q."/>
        </authorList>
    </citation>
    <scope>NUCLEOTIDE SEQUENCE [LARGE SCALE GENOMIC DNA]</scope>
    <source>
        <strain evidence="6 7">DSM 27279</strain>
    </source>
</reference>
<dbReference type="GO" id="GO:0010181">
    <property type="term" value="F:FMN binding"/>
    <property type="evidence" value="ECO:0007669"/>
    <property type="project" value="InterPro"/>
</dbReference>
<dbReference type="InterPro" id="IPR012349">
    <property type="entry name" value="Split_barrel_FMN-bd"/>
</dbReference>
<proteinExistence type="inferred from homology"/>
<evidence type="ECO:0000256" key="1">
    <source>
        <dbReference type="ARBA" id="ARBA00001917"/>
    </source>
</evidence>
<keyword evidence="3" id="KW-0288">FMN</keyword>
<accession>A0A556ALV5</accession>